<sequence>MGFIGLRITSANRSFDDAVSGINYWDPKVRKSILETWQTATSKKRQSSSPSSSLSLFPLPPLSYHFSDSDRLHPEIILPFEAQSIYLFYRLFLSGIGLGQAGCASSRVF</sequence>
<evidence type="ECO:0000313" key="2">
    <source>
        <dbReference type="Proteomes" id="UP001279734"/>
    </source>
</evidence>
<proteinExistence type="predicted"/>
<gene>
    <name evidence="1" type="ORF">Nepgr_018348</name>
</gene>
<reference evidence="1" key="1">
    <citation type="submission" date="2023-05" db="EMBL/GenBank/DDBJ databases">
        <title>Nepenthes gracilis genome sequencing.</title>
        <authorList>
            <person name="Fukushima K."/>
        </authorList>
    </citation>
    <scope>NUCLEOTIDE SEQUENCE</scope>
    <source>
        <strain evidence="1">SING2019-196</strain>
    </source>
</reference>
<evidence type="ECO:0000313" key="1">
    <source>
        <dbReference type="EMBL" id="GMH16507.1"/>
    </source>
</evidence>
<keyword evidence="2" id="KW-1185">Reference proteome</keyword>
<protein>
    <submittedName>
        <fullName evidence="1">Uncharacterized protein</fullName>
    </submittedName>
</protein>
<accession>A0AAD3SSR2</accession>
<dbReference type="EMBL" id="BSYO01000016">
    <property type="protein sequence ID" value="GMH16507.1"/>
    <property type="molecule type" value="Genomic_DNA"/>
</dbReference>
<name>A0AAD3SSR2_NEPGR</name>
<dbReference type="AlphaFoldDB" id="A0AAD3SSR2"/>
<dbReference type="Proteomes" id="UP001279734">
    <property type="component" value="Unassembled WGS sequence"/>
</dbReference>
<comment type="caution">
    <text evidence="1">The sequence shown here is derived from an EMBL/GenBank/DDBJ whole genome shotgun (WGS) entry which is preliminary data.</text>
</comment>
<organism evidence="1 2">
    <name type="scientific">Nepenthes gracilis</name>
    <name type="common">Slender pitcher plant</name>
    <dbReference type="NCBI Taxonomy" id="150966"/>
    <lineage>
        <taxon>Eukaryota</taxon>
        <taxon>Viridiplantae</taxon>
        <taxon>Streptophyta</taxon>
        <taxon>Embryophyta</taxon>
        <taxon>Tracheophyta</taxon>
        <taxon>Spermatophyta</taxon>
        <taxon>Magnoliopsida</taxon>
        <taxon>eudicotyledons</taxon>
        <taxon>Gunneridae</taxon>
        <taxon>Pentapetalae</taxon>
        <taxon>Caryophyllales</taxon>
        <taxon>Nepenthaceae</taxon>
        <taxon>Nepenthes</taxon>
    </lineage>
</organism>